<dbReference type="InterPro" id="IPR002575">
    <property type="entry name" value="Aminoglycoside_PTrfase"/>
</dbReference>
<gene>
    <name evidence="2" type="ORF">DFR71_3595</name>
</gene>
<evidence type="ECO:0000313" key="2">
    <source>
        <dbReference type="EMBL" id="TCJ97552.1"/>
    </source>
</evidence>
<proteinExistence type="predicted"/>
<dbReference type="Gene3D" id="3.90.1200.10">
    <property type="match status" value="1"/>
</dbReference>
<dbReference type="RefSeq" id="WP_067446910.1">
    <property type="nucleotide sequence ID" value="NZ_SMFR01000002.1"/>
</dbReference>
<keyword evidence="2" id="KW-0808">Transferase</keyword>
<dbReference type="SUPFAM" id="SSF56112">
    <property type="entry name" value="Protein kinase-like (PK-like)"/>
    <property type="match status" value="1"/>
</dbReference>
<dbReference type="OrthoDB" id="9797603at2"/>
<reference evidence="2 3" key="1">
    <citation type="submission" date="2019-03" db="EMBL/GenBank/DDBJ databases">
        <title>Genomic Encyclopedia of Type Strains, Phase IV (KMG-IV): sequencing the most valuable type-strain genomes for metagenomic binning, comparative biology and taxonomic classification.</title>
        <authorList>
            <person name="Goeker M."/>
        </authorList>
    </citation>
    <scope>NUCLEOTIDE SEQUENCE [LARGE SCALE GENOMIC DNA]</scope>
    <source>
        <strain evidence="2 3">DSM 44684</strain>
    </source>
</reference>
<accession>A0A4R1FUL9</accession>
<dbReference type="GO" id="GO:0016740">
    <property type="term" value="F:transferase activity"/>
    <property type="evidence" value="ECO:0007669"/>
    <property type="project" value="UniProtKB-KW"/>
</dbReference>
<sequence>MRAELLAWLTEVWPDHDWRRAVLHKGCFHHVALTATAVARVSCHGPQPRRLAREHANLTAATALGLPVEHPRPLSGVVEDSARSAMLVTPAPGEHRPDLGWPSVAAEFARLLDGLRAVDPADVPRGIAAPRAWCGGQRWPDIVDDHIVAILDPLEAALARRIVQELLAAEAEASTGLVHGDFGPHNVLWDGERIRSLIDFDHMCLGDPAIDLASLISFYGARAVEAVAENGASIERALRHRACFPLQLGAAAVLVGDRRLFEHALTNFTSRLRAGTLHDPHGRSPLGWRHR</sequence>
<dbReference type="InterPro" id="IPR011009">
    <property type="entry name" value="Kinase-like_dom_sf"/>
</dbReference>
<evidence type="ECO:0000313" key="3">
    <source>
        <dbReference type="Proteomes" id="UP000294856"/>
    </source>
</evidence>
<dbReference type="STRING" id="1210063.GCA_001612665_01256"/>
<dbReference type="AlphaFoldDB" id="A0A4R1FUL9"/>
<dbReference type="Proteomes" id="UP000294856">
    <property type="component" value="Unassembled WGS sequence"/>
</dbReference>
<dbReference type="EMBL" id="SMFR01000002">
    <property type="protein sequence ID" value="TCJ97552.1"/>
    <property type="molecule type" value="Genomic_DNA"/>
</dbReference>
<feature type="domain" description="Aminoglycoside phosphotransferase" evidence="1">
    <location>
        <begin position="36"/>
        <end position="230"/>
    </location>
</feature>
<comment type="caution">
    <text evidence="2">The sequence shown here is derived from an EMBL/GenBank/DDBJ whole genome shotgun (WGS) entry which is preliminary data.</text>
</comment>
<keyword evidence="3" id="KW-1185">Reference proteome</keyword>
<evidence type="ECO:0000259" key="1">
    <source>
        <dbReference type="Pfam" id="PF01636"/>
    </source>
</evidence>
<protein>
    <submittedName>
        <fullName evidence="2">Phosphotransferase family enzyme</fullName>
    </submittedName>
</protein>
<name>A0A4R1FUL9_9NOCA</name>
<organism evidence="2 3">
    <name type="scientific">Nocardia alba</name>
    <dbReference type="NCBI Taxonomy" id="225051"/>
    <lineage>
        <taxon>Bacteria</taxon>
        <taxon>Bacillati</taxon>
        <taxon>Actinomycetota</taxon>
        <taxon>Actinomycetes</taxon>
        <taxon>Mycobacteriales</taxon>
        <taxon>Nocardiaceae</taxon>
        <taxon>Nocardia</taxon>
    </lineage>
</organism>
<dbReference type="Pfam" id="PF01636">
    <property type="entry name" value="APH"/>
    <property type="match status" value="1"/>
</dbReference>